<protein>
    <submittedName>
        <fullName evidence="8">Carboxy-terminal processing protease CtpB</fullName>
        <ecNumber evidence="8">3.4.21.102</ecNumber>
    </submittedName>
</protein>
<dbReference type="Pfam" id="PF13180">
    <property type="entry name" value="PDZ_2"/>
    <property type="match status" value="1"/>
</dbReference>
<dbReference type="InterPro" id="IPR036034">
    <property type="entry name" value="PDZ_sf"/>
</dbReference>
<dbReference type="Pfam" id="PF03572">
    <property type="entry name" value="Peptidase_S41"/>
    <property type="match status" value="1"/>
</dbReference>
<evidence type="ECO:0000256" key="5">
    <source>
        <dbReference type="RuleBase" id="RU004404"/>
    </source>
</evidence>
<dbReference type="Gene3D" id="1.10.101.10">
    <property type="entry name" value="PGBD-like superfamily/PGBD"/>
    <property type="match status" value="1"/>
</dbReference>
<dbReference type="SUPFAM" id="SSF47090">
    <property type="entry name" value="PGBD-like"/>
    <property type="match status" value="1"/>
</dbReference>
<dbReference type="InterPro" id="IPR029045">
    <property type="entry name" value="ClpP/crotonase-like_dom_sf"/>
</dbReference>
<dbReference type="PROSITE" id="PS50106">
    <property type="entry name" value="PDZ"/>
    <property type="match status" value="1"/>
</dbReference>
<dbReference type="GO" id="GO:0006508">
    <property type="term" value="P:proteolysis"/>
    <property type="evidence" value="ECO:0007669"/>
    <property type="project" value="UniProtKB-KW"/>
</dbReference>
<dbReference type="CDD" id="cd07560">
    <property type="entry name" value="Peptidase_S41_CPP"/>
    <property type="match status" value="1"/>
</dbReference>
<dbReference type="InterPro" id="IPR004447">
    <property type="entry name" value="Peptidase_S41A"/>
</dbReference>
<accession>A0A380LKW0</accession>
<evidence type="ECO:0000259" key="7">
    <source>
        <dbReference type="PROSITE" id="PS50106"/>
    </source>
</evidence>
<dbReference type="SMART" id="SM00245">
    <property type="entry name" value="TSPc"/>
    <property type="match status" value="1"/>
</dbReference>
<proteinExistence type="inferred from homology"/>
<evidence type="ECO:0000256" key="6">
    <source>
        <dbReference type="SAM" id="Phobius"/>
    </source>
</evidence>
<keyword evidence="2 5" id="KW-0645">Protease</keyword>
<feature type="transmembrane region" description="Helical" evidence="6">
    <location>
        <begin position="12"/>
        <end position="33"/>
    </location>
</feature>
<keyword evidence="3 5" id="KW-0378">Hydrolase</keyword>
<dbReference type="InterPro" id="IPR036365">
    <property type="entry name" value="PGBD-like_sf"/>
</dbReference>
<dbReference type="Gene3D" id="2.30.42.10">
    <property type="match status" value="1"/>
</dbReference>
<dbReference type="GO" id="GO:0007165">
    <property type="term" value="P:signal transduction"/>
    <property type="evidence" value="ECO:0007669"/>
    <property type="project" value="TreeGrafter"/>
</dbReference>
<dbReference type="NCBIfam" id="TIGR00225">
    <property type="entry name" value="prc"/>
    <property type="match status" value="1"/>
</dbReference>
<comment type="similarity">
    <text evidence="1 5">Belongs to the peptidase S41A family.</text>
</comment>
<dbReference type="PANTHER" id="PTHR32060:SF30">
    <property type="entry name" value="CARBOXY-TERMINAL PROCESSING PROTEASE CTPA"/>
    <property type="match status" value="1"/>
</dbReference>
<evidence type="ECO:0000256" key="3">
    <source>
        <dbReference type="ARBA" id="ARBA00022801"/>
    </source>
</evidence>
<dbReference type="SMART" id="SM00228">
    <property type="entry name" value="PDZ"/>
    <property type="match status" value="1"/>
</dbReference>
<evidence type="ECO:0000313" key="8">
    <source>
        <dbReference type="EMBL" id="SUO03180.1"/>
    </source>
</evidence>
<dbReference type="EMBL" id="UHFX01000003">
    <property type="protein sequence ID" value="SUO03180.1"/>
    <property type="molecule type" value="Genomic_DNA"/>
</dbReference>
<dbReference type="GeneID" id="77461036"/>
<evidence type="ECO:0000256" key="4">
    <source>
        <dbReference type="ARBA" id="ARBA00022825"/>
    </source>
</evidence>
<dbReference type="PANTHER" id="PTHR32060">
    <property type="entry name" value="TAIL-SPECIFIC PROTEASE"/>
    <property type="match status" value="1"/>
</dbReference>
<dbReference type="AlphaFoldDB" id="A0A380LKW0"/>
<feature type="domain" description="PDZ" evidence="7">
    <location>
        <begin position="105"/>
        <end position="181"/>
    </location>
</feature>
<name>A0A380LKW0_9FIRM</name>
<dbReference type="GO" id="GO:0030288">
    <property type="term" value="C:outer membrane-bounded periplasmic space"/>
    <property type="evidence" value="ECO:0007669"/>
    <property type="project" value="TreeGrafter"/>
</dbReference>
<dbReference type="Gene3D" id="3.90.226.10">
    <property type="entry name" value="2-enoyl-CoA Hydratase, Chain A, domain 1"/>
    <property type="match status" value="1"/>
</dbReference>
<organism evidence="8 9">
    <name type="scientific">Faecalicoccus pleomorphus</name>
    <dbReference type="NCBI Taxonomy" id="1323"/>
    <lineage>
        <taxon>Bacteria</taxon>
        <taxon>Bacillati</taxon>
        <taxon>Bacillota</taxon>
        <taxon>Erysipelotrichia</taxon>
        <taxon>Erysipelotrichales</taxon>
        <taxon>Erysipelotrichaceae</taxon>
        <taxon>Faecalicoccus</taxon>
    </lineage>
</organism>
<dbReference type="RefSeq" id="WP_022790608.1">
    <property type="nucleotide sequence ID" value="NZ_UHFX01000003.1"/>
</dbReference>
<reference evidence="8 9" key="1">
    <citation type="submission" date="2018-06" db="EMBL/GenBank/DDBJ databases">
        <authorList>
            <consortium name="Pathogen Informatics"/>
            <person name="Doyle S."/>
        </authorList>
    </citation>
    <scope>NUCLEOTIDE SEQUENCE [LARGE SCALE GENOMIC DNA]</scope>
    <source>
        <strain evidence="8 9">NCTC11087</strain>
    </source>
</reference>
<dbReference type="InterPro" id="IPR001478">
    <property type="entry name" value="PDZ"/>
</dbReference>
<keyword evidence="6" id="KW-1133">Transmembrane helix</keyword>
<dbReference type="Gene3D" id="3.30.750.44">
    <property type="match status" value="1"/>
</dbReference>
<dbReference type="Proteomes" id="UP000255523">
    <property type="component" value="Unassembled WGS sequence"/>
</dbReference>
<evidence type="ECO:0000256" key="1">
    <source>
        <dbReference type="ARBA" id="ARBA00009179"/>
    </source>
</evidence>
<dbReference type="InterPro" id="IPR002477">
    <property type="entry name" value="Peptidoglycan-bd-like"/>
</dbReference>
<dbReference type="InterPro" id="IPR036366">
    <property type="entry name" value="PGBDSf"/>
</dbReference>
<evidence type="ECO:0000256" key="2">
    <source>
        <dbReference type="ARBA" id="ARBA00022670"/>
    </source>
</evidence>
<dbReference type="OrthoDB" id="9812068at2"/>
<dbReference type="EC" id="3.4.21.102" evidence="8"/>
<keyword evidence="9" id="KW-1185">Reference proteome</keyword>
<keyword evidence="6" id="KW-0472">Membrane</keyword>
<dbReference type="SUPFAM" id="SSF50156">
    <property type="entry name" value="PDZ domain-like"/>
    <property type="match status" value="1"/>
</dbReference>
<dbReference type="Pfam" id="PF01471">
    <property type="entry name" value="PG_binding_1"/>
    <property type="match status" value="1"/>
</dbReference>
<dbReference type="SUPFAM" id="SSF52096">
    <property type="entry name" value="ClpP/crotonase"/>
    <property type="match status" value="1"/>
</dbReference>
<keyword evidence="6" id="KW-0812">Transmembrane</keyword>
<gene>
    <name evidence="8" type="primary">ctpB</name>
    <name evidence="8" type="ORF">NCTC11087_00031</name>
</gene>
<evidence type="ECO:0000313" key="9">
    <source>
        <dbReference type="Proteomes" id="UP000255523"/>
    </source>
</evidence>
<dbReference type="CDD" id="cd06779">
    <property type="entry name" value="cpPDZ_Deg_HtrA-like"/>
    <property type="match status" value="1"/>
</dbReference>
<sequence length="480" mass="53137">MKKAARKEYTLTIVIVVLCLLFFGLGVSVPLIFDRSSKQENTSEKEKFDAIYSLLTNEWYFSKDVEDLDQKLMEKAIEGMTDLEEDPHTQYFDLESAKAFSDTLEGSNVGLGISYFLNDQDQFVIRDVFLNSPAEQAGLKKGDIITDVDGLSCAESDSQKILKRIQSKEGKSIEIVYLRDGQSNTVKITPTEYDQTVVCMLHEDQGYGEIILTSFSEHSGEDFSKAMARLQKAGIKKVVLDLRGNTGGYLSAAVDIASSLLPGGSVIFQEEQKDGATTSQSTNDDYGYVPMDQIVILQNDTTASASEALIGALWDNLTDKVVTIGTTSYGKGTEQTTVPFSDGTSIKYTIAKWLTPNGDSIHEKGFTPDIEVQPEDVSKISYTTSLEEETITKDTVHANASALQQFLKYLGYSVDRTDEYFSPLSSEALKQFQSDNGLSPTGDCDPDTWQALKQKALLKYNEETLVSDVQRDRAIQEITK</sequence>
<dbReference type="GO" id="GO:0004252">
    <property type="term" value="F:serine-type endopeptidase activity"/>
    <property type="evidence" value="ECO:0007669"/>
    <property type="project" value="UniProtKB-EC"/>
</dbReference>
<dbReference type="InterPro" id="IPR005151">
    <property type="entry name" value="Tail-specific_protease"/>
</dbReference>
<keyword evidence="4 5" id="KW-0720">Serine protease</keyword>